<accession>A0A4R3QRX3</accession>
<name>A0A4R3QRX3_9HYPH</name>
<evidence type="ECO:0000313" key="3">
    <source>
        <dbReference type="Proteomes" id="UP000295507"/>
    </source>
</evidence>
<evidence type="ECO:0000313" key="4">
    <source>
        <dbReference type="Proteomes" id="UP000295547"/>
    </source>
</evidence>
<dbReference type="EMBL" id="SMBK01000008">
    <property type="protein sequence ID" value="TCU36176.1"/>
    <property type="molecule type" value="Genomic_DNA"/>
</dbReference>
<evidence type="ECO:0000313" key="2">
    <source>
        <dbReference type="EMBL" id="TCU36176.1"/>
    </source>
</evidence>
<evidence type="ECO:0000313" key="1">
    <source>
        <dbReference type="EMBL" id="TCU23907.1"/>
    </source>
</evidence>
<gene>
    <name evidence="2" type="ORF">EV129_108266</name>
    <name evidence="1" type="ORF">EV130_107265</name>
</gene>
<proteinExistence type="predicted"/>
<organism evidence="1 4">
    <name type="scientific">Rhizobium azibense</name>
    <dbReference type="NCBI Taxonomy" id="1136135"/>
    <lineage>
        <taxon>Bacteria</taxon>
        <taxon>Pseudomonadati</taxon>
        <taxon>Pseudomonadota</taxon>
        <taxon>Alphaproteobacteria</taxon>
        <taxon>Hyphomicrobiales</taxon>
        <taxon>Rhizobiaceae</taxon>
        <taxon>Rhizobium/Agrobacterium group</taxon>
        <taxon>Rhizobium</taxon>
    </lineage>
</organism>
<comment type="caution">
    <text evidence="1">The sequence shown here is derived from an EMBL/GenBank/DDBJ whole genome shotgun (WGS) entry which is preliminary data.</text>
</comment>
<protein>
    <submittedName>
        <fullName evidence="1">Uncharacterized protein</fullName>
    </submittedName>
</protein>
<keyword evidence="4" id="KW-1185">Reference proteome</keyword>
<dbReference type="Proteomes" id="UP000295547">
    <property type="component" value="Unassembled WGS sequence"/>
</dbReference>
<dbReference type="AlphaFoldDB" id="A0A4R3QRX3"/>
<dbReference type="EMBL" id="SMBJ01000007">
    <property type="protein sequence ID" value="TCU23907.1"/>
    <property type="molecule type" value="Genomic_DNA"/>
</dbReference>
<dbReference type="Proteomes" id="UP000295507">
    <property type="component" value="Unassembled WGS sequence"/>
</dbReference>
<sequence length="52" mass="5706">MPGNVVLFRDENKTQSQKAPEGASRCRVWTSGISLYLVGSRSAARVLKLVID</sequence>
<reference evidence="3 4" key="1">
    <citation type="submission" date="2019-03" db="EMBL/GenBank/DDBJ databases">
        <title>Genomic Encyclopedia of Type Strains, Phase IV (KMG-V): Genome sequencing to study the core and pangenomes of soil and plant-associated prokaryotes.</title>
        <authorList>
            <person name="Whitman W."/>
        </authorList>
    </citation>
    <scope>NUCLEOTIDE SEQUENCE [LARGE SCALE GENOMIC DNA]</scope>
    <source>
        <strain evidence="1 4">Gr42</strain>
        <strain evidence="2 3">IE4868</strain>
    </source>
</reference>